<reference evidence="1 2" key="1">
    <citation type="journal article" date="2016" name="Mol. Biol. Evol.">
        <title>Comparative Genomics of Early-Diverging Mushroom-Forming Fungi Provides Insights into the Origins of Lignocellulose Decay Capabilities.</title>
        <authorList>
            <person name="Nagy L.G."/>
            <person name="Riley R."/>
            <person name="Tritt A."/>
            <person name="Adam C."/>
            <person name="Daum C."/>
            <person name="Floudas D."/>
            <person name="Sun H."/>
            <person name="Yadav J.S."/>
            <person name="Pangilinan J."/>
            <person name="Larsson K.H."/>
            <person name="Matsuura K."/>
            <person name="Barry K."/>
            <person name="Labutti K."/>
            <person name="Kuo R."/>
            <person name="Ohm R.A."/>
            <person name="Bhattacharya S.S."/>
            <person name="Shirouzu T."/>
            <person name="Yoshinaga Y."/>
            <person name="Martin F.M."/>
            <person name="Grigoriev I.V."/>
            <person name="Hibbett D.S."/>
        </authorList>
    </citation>
    <scope>NUCLEOTIDE SEQUENCE [LARGE SCALE GENOMIC DNA]</scope>
    <source>
        <strain evidence="1 2">TUFC12733</strain>
    </source>
</reference>
<dbReference type="Gene3D" id="3.80.10.10">
    <property type="entry name" value="Ribonuclease Inhibitor"/>
    <property type="match status" value="1"/>
</dbReference>
<dbReference type="InterPro" id="IPR032675">
    <property type="entry name" value="LRR_dom_sf"/>
</dbReference>
<dbReference type="OrthoDB" id="3409756at2759"/>
<protein>
    <recommendedName>
        <fullName evidence="3">F-box domain-containing protein</fullName>
    </recommendedName>
</protein>
<proteinExistence type="predicted"/>
<dbReference type="AlphaFoldDB" id="A0A167LYH0"/>
<sequence length="302" mass="33462">MESRFGAFKIGLERLLHFMPHLRRFSSSEVELGTAALAALGQVCGRGLRELDIMLGGKRSETAAQAVLLIPFLGLKRLSITIRGMGDTSELSYPDTPTLNMPTLIQLNLTCLVDDALLEILEYVSRGCFPGMRILVLDLPYIGRPPTLSTPCGALLPLFRTVGPQLSTLCLRTPQAPDAAQLLFPLLKKIRKLHLMDGTMPENVVDFLPQRLVELHLGFDLDSWREGHHVVQCLDQLRTTITPRKSLAVICLKSSTAQPVHWWTMATSNSALAGQLMIRAMWLQAQGISLKDQSGKWVGQWS</sequence>
<organism evidence="1 2">
    <name type="scientific">Calocera viscosa (strain TUFC12733)</name>
    <dbReference type="NCBI Taxonomy" id="1330018"/>
    <lineage>
        <taxon>Eukaryota</taxon>
        <taxon>Fungi</taxon>
        <taxon>Dikarya</taxon>
        <taxon>Basidiomycota</taxon>
        <taxon>Agaricomycotina</taxon>
        <taxon>Dacrymycetes</taxon>
        <taxon>Dacrymycetales</taxon>
        <taxon>Dacrymycetaceae</taxon>
        <taxon>Calocera</taxon>
    </lineage>
</organism>
<name>A0A167LYH0_CALVF</name>
<dbReference type="EMBL" id="KV417285">
    <property type="protein sequence ID" value="KZO96161.1"/>
    <property type="molecule type" value="Genomic_DNA"/>
</dbReference>
<evidence type="ECO:0000313" key="1">
    <source>
        <dbReference type="EMBL" id="KZO96161.1"/>
    </source>
</evidence>
<keyword evidence="2" id="KW-1185">Reference proteome</keyword>
<evidence type="ECO:0008006" key="3">
    <source>
        <dbReference type="Google" id="ProtNLM"/>
    </source>
</evidence>
<dbReference type="Proteomes" id="UP000076738">
    <property type="component" value="Unassembled WGS sequence"/>
</dbReference>
<gene>
    <name evidence="1" type="ORF">CALVIDRAFT_537358</name>
</gene>
<accession>A0A167LYH0</accession>
<evidence type="ECO:0000313" key="2">
    <source>
        <dbReference type="Proteomes" id="UP000076738"/>
    </source>
</evidence>